<evidence type="ECO:0000313" key="10">
    <source>
        <dbReference type="Proteomes" id="UP000183365"/>
    </source>
</evidence>
<dbReference type="SUPFAM" id="SSF111321">
    <property type="entry name" value="AF1104-like"/>
    <property type="match status" value="1"/>
</dbReference>
<dbReference type="GO" id="GO:0046872">
    <property type="term" value="F:metal ion binding"/>
    <property type="evidence" value="ECO:0007669"/>
    <property type="project" value="UniProtKB-UniRule"/>
</dbReference>
<name>A0A1L0B0K6_9ASCO</name>
<comment type="catalytic activity">
    <reaction evidence="1 7">
        <text>beta-D-fructose 1-phosphate + H2O = D-fructose + phosphate</text>
        <dbReference type="Rhea" id="RHEA:35603"/>
        <dbReference type="ChEBI" id="CHEBI:15377"/>
        <dbReference type="ChEBI" id="CHEBI:37721"/>
        <dbReference type="ChEBI" id="CHEBI:43474"/>
        <dbReference type="ChEBI" id="CHEBI:138881"/>
    </reaction>
</comment>
<comment type="function">
    <text evidence="7">Metal-dependent phosphatase that shows phosphatase activity against several substrates, including fructose-1-phosphate and fructose-6-phosphate. Its preference for fructose-1-phosphate, a strong glycating agent that causes DNA damage rather than a canonical yeast metabolite, suggests a damage-control function in hexose phosphate metabolism.</text>
</comment>
<comment type="domain">
    <text evidence="7">Subfamily III proteins have a conserved RTxK motif about 40-50 residues from the C-terminus; the threonine may be replaced by serine or cysteine.</text>
</comment>
<dbReference type="PANTHER" id="PTHR12260">
    <property type="entry name" value="DAMAGE-CONTROL PHOSPHATASE ARMT1"/>
    <property type="match status" value="1"/>
</dbReference>
<evidence type="ECO:0000256" key="5">
    <source>
        <dbReference type="ARBA" id="ARBA00023211"/>
    </source>
</evidence>
<dbReference type="VEuPathDB" id="FungiDB:HGUI_02138"/>
<dbReference type="InterPro" id="IPR036075">
    <property type="entry name" value="ARMT-1-like_metal-bd_sf"/>
</dbReference>
<dbReference type="OrthoDB" id="541375at2759"/>
<proteinExistence type="inferred from homology"/>
<keyword evidence="4 7" id="KW-0378">Hydrolase</keyword>
<evidence type="ECO:0000259" key="8">
    <source>
        <dbReference type="Pfam" id="PF01937"/>
    </source>
</evidence>
<dbReference type="EMBL" id="FQNF01000034">
    <property type="protein sequence ID" value="SGZ39938.1"/>
    <property type="molecule type" value="Genomic_DNA"/>
</dbReference>
<evidence type="ECO:0000256" key="4">
    <source>
        <dbReference type="ARBA" id="ARBA00022801"/>
    </source>
</evidence>
<comment type="similarity">
    <text evidence="2 7">Belongs to the damage-control phosphatase family. Sugar phosphate phosphatase III subfamily.</text>
</comment>
<protein>
    <recommendedName>
        <fullName evidence="7">Sugar phosphate phosphatase</fullName>
        <ecNumber evidence="7">3.1.3.-</ecNumber>
    </recommendedName>
</protein>
<keyword evidence="10" id="KW-1185">Reference proteome</keyword>
<accession>A0A1L0B0K6</accession>
<dbReference type="Pfam" id="PF01937">
    <property type="entry name" value="ARMT1-like_dom"/>
    <property type="match status" value="1"/>
</dbReference>
<reference evidence="10" key="1">
    <citation type="submission" date="2016-11" db="EMBL/GenBank/DDBJ databases">
        <authorList>
            <person name="Guldener U."/>
        </authorList>
    </citation>
    <scope>NUCLEOTIDE SEQUENCE [LARGE SCALE GENOMIC DNA]</scope>
</reference>
<dbReference type="GO" id="GO:0103026">
    <property type="term" value="F:fructose-1-phosphatase activity"/>
    <property type="evidence" value="ECO:0007669"/>
    <property type="project" value="RHEA"/>
</dbReference>
<dbReference type="GO" id="GO:0005634">
    <property type="term" value="C:nucleus"/>
    <property type="evidence" value="ECO:0007669"/>
    <property type="project" value="TreeGrafter"/>
</dbReference>
<evidence type="ECO:0000256" key="1">
    <source>
        <dbReference type="ARBA" id="ARBA00001326"/>
    </source>
</evidence>
<dbReference type="PANTHER" id="PTHR12260:SF6">
    <property type="entry name" value="DAMAGE-CONTROL PHOSPHATASE ARMT1"/>
    <property type="match status" value="1"/>
</dbReference>
<dbReference type="Gene3D" id="3.40.50.10880">
    <property type="entry name" value="Uncharacterised protein PF01937, DUF89, domain 3"/>
    <property type="match status" value="1"/>
</dbReference>
<evidence type="ECO:0000313" key="9">
    <source>
        <dbReference type="EMBL" id="SGZ39938.1"/>
    </source>
</evidence>
<comment type="cofactor">
    <cofactor evidence="7">
        <name>Mn(2+)</name>
        <dbReference type="ChEBI" id="CHEBI:29035"/>
    </cofactor>
    <cofactor evidence="7">
        <name>Ni(2+)</name>
        <dbReference type="ChEBI" id="CHEBI:49786"/>
    </cofactor>
</comment>
<keyword evidence="5 7" id="KW-0464">Manganese</keyword>
<dbReference type="Gene3D" id="1.20.930.60">
    <property type="match status" value="1"/>
</dbReference>
<feature type="domain" description="Damage-control phosphatase ARMT1-like metal-binding" evidence="8">
    <location>
        <begin position="19"/>
        <end position="443"/>
    </location>
</feature>
<comment type="catalytic activity">
    <reaction evidence="6 7">
        <text>beta-D-fructose 6-phosphate = dihydroxyacetone + D-glyceraldehyde 3-phosphate</text>
        <dbReference type="Rhea" id="RHEA:28002"/>
        <dbReference type="ChEBI" id="CHEBI:16016"/>
        <dbReference type="ChEBI" id="CHEBI:57634"/>
        <dbReference type="ChEBI" id="CHEBI:59776"/>
    </reaction>
</comment>
<organism evidence="9 10">
    <name type="scientific">Hanseniaspora guilliermondii</name>
    <dbReference type="NCBI Taxonomy" id="56406"/>
    <lineage>
        <taxon>Eukaryota</taxon>
        <taxon>Fungi</taxon>
        <taxon>Dikarya</taxon>
        <taxon>Ascomycota</taxon>
        <taxon>Saccharomycotina</taxon>
        <taxon>Saccharomycetes</taxon>
        <taxon>Saccharomycodales</taxon>
        <taxon>Saccharomycodaceae</taxon>
        <taxon>Hanseniaspora</taxon>
    </lineage>
</organism>
<dbReference type="Proteomes" id="UP000183365">
    <property type="component" value="Unassembled WGS sequence"/>
</dbReference>
<gene>
    <name evidence="9" type="ORF">HGUI_02138</name>
</gene>
<sequence>MAIPRPYRNNDKNTFGEYTFTHRWSIIIKNILKDLPDETNPKVVEEIEQLGAELSSSAIVRKFNSAELEKESNLKVFNEYIDAVKDGKDPSIEWLKASESSPIGSEMTWSNGDWLFTEIYLYRRINAIILKYGLIIDVFDKLKTDTFLSSFNGVLDLCDFYNKIDTEKIDDEEIKYTLFKEFISVSLWGNATDLSLLTNLDLTDLQDLQSKESRMSNESKILVDDTLAAWEHIKKSNGKTVDIVCDNAGFEVFSDILLAFFLVDFKVCEKVVLHVKDLPYMVSDVMIKDVHKLNEILIKWGKDNKSVAAIGEKLKEFLSSGKIALNDNEFWTYYHDYWHLSHADSHAGKETFDVLKQVLKSFEETKMVIFKGDLNYRKLCGDRMWPKTTSWESAIGRDIPANELIKNESDKIVYDLQKFPMLSLRTCKADVMVGLKSEEQDKQLTEEYRNMKRDQELQPEWWASSGKWAVVCFNKN</sequence>
<evidence type="ECO:0000256" key="7">
    <source>
        <dbReference type="RuleBase" id="RU367030"/>
    </source>
</evidence>
<dbReference type="InterPro" id="IPR002791">
    <property type="entry name" value="ARMT1-like_metal-bd"/>
</dbReference>
<evidence type="ECO:0000256" key="2">
    <source>
        <dbReference type="ARBA" id="ARBA00009519"/>
    </source>
</evidence>
<dbReference type="InterPro" id="IPR039763">
    <property type="entry name" value="ARMT1"/>
</dbReference>
<evidence type="ECO:0000256" key="6">
    <source>
        <dbReference type="ARBA" id="ARBA00048809"/>
    </source>
</evidence>
<dbReference type="GO" id="GO:0097023">
    <property type="term" value="F:fructose 6-phosphate aldolase activity"/>
    <property type="evidence" value="ECO:0007669"/>
    <property type="project" value="RHEA"/>
</dbReference>
<dbReference type="GO" id="GO:0006974">
    <property type="term" value="P:DNA damage response"/>
    <property type="evidence" value="ECO:0007669"/>
    <property type="project" value="TreeGrafter"/>
</dbReference>
<keyword evidence="3 7" id="KW-0479">Metal-binding</keyword>
<dbReference type="EC" id="3.1.3.-" evidence="7"/>
<evidence type="ECO:0000256" key="3">
    <source>
        <dbReference type="ARBA" id="ARBA00022723"/>
    </source>
</evidence>
<dbReference type="AlphaFoldDB" id="A0A1L0B0K6"/>